<proteinExistence type="predicted"/>
<dbReference type="PANTHER" id="PTHR34818:SF1">
    <property type="entry name" value="PROTEIN BLI-3"/>
    <property type="match status" value="1"/>
</dbReference>
<dbReference type="Pfam" id="PF16242">
    <property type="entry name" value="Pyrid_ox_like"/>
    <property type="match status" value="1"/>
</dbReference>
<evidence type="ECO:0000313" key="3">
    <source>
        <dbReference type="Proteomes" id="UP001501057"/>
    </source>
</evidence>
<sequence length="160" mass="17607">MSTSDIEHLVDLTKDSRFCMLTTTDADGTLVSRPMARQEVDLGVQLWFIATRDSRKVEHIRADPKVSVTVSSETSWVSLAGTAAVVDDVEKLRELWTTFAEAWIPDGPEDPNAILLRVDVESAEYWDNPGGRVATVISFVKSKITGEPYDGGDHAKIDGL</sequence>
<dbReference type="Gene3D" id="2.30.110.10">
    <property type="entry name" value="Electron Transport, Fmn-binding Protein, Chain A"/>
    <property type="match status" value="1"/>
</dbReference>
<evidence type="ECO:0000259" key="1">
    <source>
        <dbReference type="Pfam" id="PF16242"/>
    </source>
</evidence>
<protein>
    <submittedName>
        <fullName evidence="2">Pyridoxamine 5'-phosphate oxidase family protein</fullName>
    </submittedName>
</protein>
<dbReference type="SUPFAM" id="SSF50475">
    <property type="entry name" value="FMN-binding split barrel"/>
    <property type="match status" value="1"/>
</dbReference>
<accession>A0ABN2JF54</accession>
<feature type="domain" description="General stress protein FMN-binding split barrel" evidence="1">
    <location>
        <begin position="5"/>
        <end position="150"/>
    </location>
</feature>
<name>A0ABN2JF54_9ACTN</name>
<evidence type="ECO:0000313" key="2">
    <source>
        <dbReference type="EMBL" id="GAA1724877.1"/>
    </source>
</evidence>
<dbReference type="EMBL" id="BAAAME010000002">
    <property type="protein sequence ID" value="GAA1724877.1"/>
    <property type="molecule type" value="Genomic_DNA"/>
</dbReference>
<dbReference type="InterPro" id="IPR052917">
    <property type="entry name" value="Stress-Dev_Protein"/>
</dbReference>
<gene>
    <name evidence="2" type="ORF">GCM10009710_02080</name>
</gene>
<dbReference type="InterPro" id="IPR038725">
    <property type="entry name" value="YdaG_split_barrel_FMN-bd"/>
</dbReference>
<reference evidence="2 3" key="1">
    <citation type="journal article" date="2019" name="Int. J. Syst. Evol. Microbiol.">
        <title>The Global Catalogue of Microorganisms (GCM) 10K type strain sequencing project: providing services to taxonomists for standard genome sequencing and annotation.</title>
        <authorList>
            <consortium name="The Broad Institute Genomics Platform"/>
            <consortium name="The Broad Institute Genome Sequencing Center for Infectious Disease"/>
            <person name="Wu L."/>
            <person name="Ma J."/>
        </authorList>
    </citation>
    <scope>NUCLEOTIDE SEQUENCE [LARGE SCALE GENOMIC DNA]</scope>
    <source>
        <strain evidence="2 3">JCM 13518</strain>
    </source>
</reference>
<dbReference type="RefSeq" id="WP_344196812.1">
    <property type="nucleotide sequence ID" value="NZ_BAAAME010000002.1"/>
</dbReference>
<dbReference type="PANTHER" id="PTHR34818">
    <property type="entry name" value="PROTEIN BLI-3"/>
    <property type="match status" value="1"/>
</dbReference>
<keyword evidence="3" id="KW-1185">Reference proteome</keyword>
<organism evidence="2 3">
    <name type="scientific">Aeromicrobium alkaliterrae</name>
    <dbReference type="NCBI Taxonomy" id="302168"/>
    <lineage>
        <taxon>Bacteria</taxon>
        <taxon>Bacillati</taxon>
        <taxon>Actinomycetota</taxon>
        <taxon>Actinomycetes</taxon>
        <taxon>Propionibacteriales</taxon>
        <taxon>Nocardioidaceae</taxon>
        <taxon>Aeromicrobium</taxon>
    </lineage>
</organism>
<comment type="caution">
    <text evidence="2">The sequence shown here is derived from an EMBL/GenBank/DDBJ whole genome shotgun (WGS) entry which is preliminary data.</text>
</comment>
<dbReference type="InterPro" id="IPR012349">
    <property type="entry name" value="Split_barrel_FMN-bd"/>
</dbReference>
<dbReference type="Proteomes" id="UP001501057">
    <property type="component" value="Unassembled WGS sequence"/>
</dbReference>